<evidence type="ECO:0000256" key="1">
    <source>
        <dbReference type="SAM" id="Coils"/>
    </source>
</evidence>
<proteinExistence type="predicted"/>
<feature type="non-terminal residue" evidence="3">
    <location>
        <position position="1"/>
    </location>
</feature>
<name>A0A146JY54_9EUKA</name>
<dbReference type="EMBL" id="GDID01007488">
    <property type="protein sequence ID" value="JAP89118.1"/>
    <property type="molecule type" value="Transcribed_RNA"/>
</dbReference>
<accession>A0A146JY54</accession>
<feature type="region of interest" description="Disordered" evidence="2">
    <location>
        <begin position="345"/>
        <end position="367"/>
    </location>
</feature>
<evidence type="ECO:0000256" key="2">
    <source>
        <dbReference type="SAM" id="MobiDB-lite"/>
    </source>
</evidence>
<gene>
    <name evidence="3" type="ORF">TPC1_31387</name>
</gene>
<keyword evidence="1" id="KW-0175">Coiled coil</keyword>
<organism evidence="3">
    <name type="scientific">Trepomonas sp. PC1</name>
    <dbReference type="NCBI Taxonomy" id="1076344"/>
    <lineage>
        <taxon>Eukaryota</taxon>
        <taxon>Metamonada</taxon>
        <taxon>Diplomonadida</taxon>
        <taxon>Hexamitidae</taxon>
        <taxon>Hexamitinae</taxon>
        <taxon>Trepomonas</taxon>
    </lineage>
</organism>
<feature type="coiled-coil region" evidence="1">
    <location>
        <begin position="41"/>
        <end position="75"/>
    </location>
</feature>
<evidence type="ECO:0000313" key="3">
    <source>
        <dbReference type="EMBL" id="JAP89118.1"/>
    </source>
</evidence>
<dbReference type="AlphaFoldDB" id="A0A146JY54"/>
<sequence length="367" mass="42753">RKEAEAEPSLMDELRMKKEKDLEFKKIQDQDQIIKLKQQMIHSLELSNKQQSRQIEQLNAEKQRLQKELEQFSEKAGVEFTIKLQHNQESLLQQSEKTKRITELINQLLYINKLSKYQLTDVNFEQNLEIVQNKIEKAMQEGLSRINTAVAHSRQSKSQNRLPTQTQPQVQIESVMSPPIKNYNNSENVTSVCDDQFYIPVKQTQDPEQIDLESQKAESIEITPNKQFADEGTQKCNPSPMDTQQRLKVKERQLVNSRQNHFEDQEEYVASYDILNKVPQYFSEEEIEQILTNKFNQSVGEDASVQVNTYAIQDFLKSDEVAELQQQINSDLIRNALKKALKNAKPKLNKKNNSQSRRLEISRIDAS</sequence>
<protein>
    <submittedName>
        <fullName evidence="3">Uncharacterized protein</fullName>
    </submittedName>
</protein>
<reference evidence="3" key="1">
    <citation type="submission" date="2015-07" db="EMBL/GenBank/DDBJ databases">
        <title>Adaptation to a free-living lifestyle via gene acquisitions in the diplomonad Trepomonas sp. PC1.</title>
        <authorList>
            <person name="Xu F."/>
            <person name="Jerlstrom-Hultqvist J."/>
            <person name="Kolisko M."/>
            <person name="Simpson A.G.B."/>
            <person name="Roger A.J."/>
            <person name="Svard S.G."/>
            <person name="Andersson J.O."/>
        </authorList>
    </citation>
    <scope>NUCLEOTIDE SEQUENCE</scope>
    <source>
        <strain evidence="3">PC1</strain>
    </source>
</reference>
<feature type="compositionally biased region" description="Basic and acidic residues" evidence="2">
    <location>
        <begin position="357"/>
        <end position="367"/>
    </location>
</feature>
<feature type="non-terminal residue" evidence="3">
    <location>
        <position position="367"/>
    </location>
</feature>